<proteinExistence type="predicted"/>
<gene>
    <name evidence="2" type="ORF">GCM10009855_08620</name>
</gene>
<keyword evidence="1" id="KW-0862">Zinc</keyword>
<evidence type="ECO:0000313" key="3">
    <source>
        <dbReference type="Proteomes" id="UP001501170"/>
    </source>
</evidence>
<dbReference type="InterPro" id="IPR003737">
    <property type="entry name" value="GlcNAc_PI_deacetylase-related"/>
</dbReference>
<name>A0ABP5U719_9ACTN</name>
<dbReference type="RefSeq" id="WP_006895660.1">
    <property type="nucleotide sequence ID" value="NZ_BAAARB010000003.1"/>
</dbReference>
<dbReference type="Proteomes" id="UP001501170">
    <property type="component" value="Unassembled WGS sequence"/>
</dbReference>
<dbReference type="Pfam" id="PF02585">
    <property type="entry name" value="PIG-L"/>
    <property type="match status" value="1"/>
</dbReference>
<evidence type="ECO:0000256" key="1">
    <source>
        <dbReference type="ARBA" id="ARBA00022833"/>
    </source>
</evidence>
<dbReference type="SUPFAM" id="SSF102588">
    <property type="entry name" value="LmbE-like"/>
    <property type="match status" value="1"/>
</dbReference>
<comment type="caution">
    <text evidence="2">The sequence shown here is derived from an EMBL/GenBank/DDBJ whole genome shotgun (WGS) entry which is preliminary data.</text>
</comment>
<reference evidence="3" key="1">
    <citation type="journal article" date="2019" name="Int. J. Syst. Evol. Microbiol.">
        <title>The Global Catalogue of Microorganisms (GCM) 10K type strain sequencing project: providing services to taxonomists for standard genome sequencing and annotation.</title>
        <authorList>
            <consortium name="The Broad Institute Genomics Platform"/>
            <consortium name="The Broad Institute Genome Sequencing Center for Infectious Disease"/>
            <person name="Wu L."/>
            <person name="Ma J."/>
        </authorList>
    </citation>
    <scope>NUCLEOTIDE SEQUENCE [LARGE SCALE GENOMIC DNA]</scope>
    <source>
        <strain evidence="3">JCM 16227</strain>
    </source>
</reference>
<protein>
    <recommendedName>
        <fullName evidence="4">PIG-L family deacetylase</fullName>
    </recommendedName>
</protein>
<organism evidence="2 3">
    <name type="scientific">Gordonia cholesterolivorans</name>
    <dbReference type="NCBI Taxonomy" id="559625"/>
    <lineage>
        <taxon>Bacteria</taxon>
        <taxon>Bacillati</taxon>
        <taxon>Actinomycetota</taxon>
        <taxon>Actinomycetes</taxon>
        <taxon>Mycobacteriales</taxon>
        <taxon>Gordoniaceae</taxon>
        <taxon>Gordonia</taxon>
    </lineage>
</organism>
<dbReference type="EMBL" id="BAAARB010000003">
    <property type="protein sequence ID" value="GAA2371587.1"/>
    <property type="molecule type" value="Genomic_DNA"/>
</dbReference>
<evidence type="ECO:0008006" key="4">
    <source>
        <dbReference type="Google" id="ProtNLM"/>
    </source>
</evidence>
<sequence>MMSERDYQERSLAAVMSGEARCAFLFAHYDDSVFDAFHAMAHASGGAIDIVLCTECPRGRWGEFRRRSLPPALRNSLPVKVAARFVGRPVFAEWDYYCGLALTPAEVIDVRRAEHAAACAAAGVPTFALGDYEVQYSRSSRTRYRHAVDAATALLRDHDVQTIVTHPASARHPDHRRTHRLAQECRERTGVDLVTVCERPYTVCSEADGCREVETDSALVASLLPLADEEWAGKLAATNEYRTQIGGLEKTFGSAWMDRDRLGVECYHSLCGSQISVRQ</sequence>
<evidence type="ECO:0000313" key="2">
    <source>
        <dbReference type="EMBL" id="GAA2371587.1"/>
    </source>
</evidence>
<keyword evidence="3" id="KW-1185">Reference proteome</keyword>
<accession>A0ABP5U719</accession>
<dbReference type="InterPro" id="IPR024078">
    <property type="entry name" value="LmbE-like_dom_sf"/>
</dbReference>
<dbReference type="Gene3D" id="3.40.50.10320">
    <property type="entry name" value="LmbE-like"/>
    <property type="match status" value="1"/>
</dbReference>